<proteinExistence type="predicted"/>
<dbReference type="Gene3D" id="1.25.10.10">
    <property type="entry name" value="Leucine-rich Repeat Variant"/>
    <property type="match status" value="1"/>
</dbReference>
<dbReference type="OrthoDB" id="63394at2759"/>
<reference evidence="1" key="1">
    <citation type="submission" date="2019-03" db="EMBL/GenBank/DDBJ databases">
        <title>Long read genome sequence of the mycoparasitic Pythium oligandrum ATCC 38472 isolated from sugarbeet rhizosphere.</title>
        <authorList>
            <person name="Gaulin E."/>
        </authorList>
    </citation>
    <scope>NUCLEOTIDE SEQUENCE</scope>
    <source>
        <strain evidence="1">ATCC 38472_TT</strain>
    </source>
</reference>
<dbReference type="AlphaFoldDB" id="A0A8K1C3V3"/>
<protein>
    <submittedName>
        <fullName evidence="1">Uncharacterized protein</fullName>
    </submittedName>
</protein>
<dbReference type="SUPFAM" id="SSF48371">
    <property type="entry name" value="ARM repeat"/>
    <property type="match status" value="1"/>
</dbReference>
<accession>A0A8K1C3V3</accession>
<gene>
    <name evidence="1" type="ORF">Poli38472_010529</name>
</gene>
<comment type="caution">
    <text evidence="1">The sequence shown here is derived from an EMBL/GenBank/DDBJ whole genome shotgun (WGS) entry which is preliminary data.</text>
</comment>
<sequence>MEPEELTSYVASLVHCLRWMPATDVNDETKTDFIEALTEISALPAESIDMEVRRLLVEDTSDAIKHVVSALSCRDVLLKCKAANAIGSICTSRVAGQRLLDVYGEELITSLTKMATTKNTWAQADAYSVFGWMVVIAEESMVQQLARLVPAAIKLLQRNLSAHPSSTREEDANLCIYCLVFLLNFTQRDVSVFNAVHRELLLMLQQLIARLVHDPSHEAEGMELVRLTVTLLSTLVDQSPDTTSLILELKMLPELLKLRKRLQSTELQVMLGPEDVDDLQQRMAIVNDAVLARR</sequence>
<organism evidence="1 2">
    <name type="scientific">Pythium oligandrum</name>
    <name type="common">Mycoparasitic fungus</name>
    <dbReference type="NCBI Taxonomy" id="41045"/>
    <lineage>
        <taxon>Eukaryota</taxon>
        <taxon>Sar</taxon>
        <taxon>Stramenopiles</taxon>
        <taxon>Oomycota</taxon>
        <taxon>Peronosporomycetes</taxon>
        <taxon>Pythiales</taxon>
        <taxon>Pythiaceae</taxon>
        <taxon>Pythium</taxon>
    </lineage>
</organism>
<name>A0A8K1C3V3_PYTOL</name>
<dbReference type="InterPro" id="IPR011989">
    <property type="entry name" value="ARM-like"/>
</dbReference>
<dbReference type="EMBL" id="SPLM01000147">
    <property type="protein sequence ID" value="TMW55647.1"/>
    <property type="molecule type" value="Genomic_DNA"/>
</dbReference>
<dbReference type="Proteomes" id="UP000794436">
    <property type="component" value="Unassembled WGS sequence"/>
</dbReference>
<evidence type="ECO:0000313" key="2">
    <source>
        <dbReference type="Proteomes" id="UP000794436"/>
    </source>
</evidence>
<evidence type="ECO:0000313" key="1">
    <source>
        <dbReference type="EMBL" id="TMW55647.1"/>
    </source>
</evidence>
<dbReference type="InterPro" id="IPR016024">
    <property type="entry name" value="ARM-type_fold"/>
</dbReference>
<keyword evidence="2" id="KW-1185">Reference proteome</keyword>